<name>E0WU65_9ENTR</name>
<protein>
    <recommendedName>
        <fullName evidence="5">Ribosome maturation factor RimM</fullName>
    </recommendedName>
</protein>
<evidence type="ECO:0000256" key="3">
    <source>
        <dbReference type="ARBA" id="ARBA00022552"/>
    </source>
</evidence>
<dbReference type="PANTHER" id="PTHR33692:SF1">
    <property type="entry name" value="RIBOSOME MATURATION FACTOR RIMM"/>
    <property type="match status" value="1"/>
</dbReference>
<reference evidence="8" key="1">
    <citation type="journal article" date="2009" name="Environ. Microbiol.">
        <title>Dynamics of genome evolution in facultative symbionts of aphids.</title>
        <authorList>
            <person name="Degnan P.H."/>
            <person name="Leonardo T.E."/>
            <person name="Cass B.N."/>
            <person name="Hurwitz B."/>
            <person name="Stern D."/>
            <person name="Gibbs R.A."/>
            <person name="Richards S."/>
            <person name="Moran N.A."/>
        </authorList>
    </citation>
    <scope>NUCLEOTIDE SEQUENCE [LARGE SCALE GENOMIC DNA]</scope>
    <source>
        <strain evidence="8">LSR1</strain>
    </source>
</reference>
<dbReference type="HOGENOM" id="CLU_077636_1_0_6"/>
<evidence type="ECO:0000256" key="2">
    <source>
        <dbReference type="ARBA" id="ARBA00022517"/>
    </source>
</evidence>
<keyword evidence="3 5" id="KW-0698">rRNA processing</keyword>
<keyword evidence="9" id="KW-1185">Reference proteome</keyword>
<dbReference type="GO" id="GO:0005737">
    <property type="term" value="C:cytoplasm"/>
    <property type="evidence" value="ECO:0007669"/>
    <property type="project" value="UniProtKB-SubCell"/>
</dbReference>
<evidence type="ECO:0000256" key="1">
    <source>
        <dbReference type="ARBA" id="ARBA00022490"/>
    </source>
</evidence>
<comment type="domain">
    <text evidence="5">The PRC barrel domain binds ribosomal protein uS19.</text>
</comment>
<accession>E0WU65</accession>
<keyword evidence="4 5" id="KW-0143">Chaperone</keyword>
<dbReference type="GO" id="GO:0043022">
    <property type="term" value="F:ribosome binding"/>
    <property type="evidence" value="ECO:0007669"/>
    <property type="project" value="InterPro"/>
</dbReference>
<dbReference type="SUPFAM" id="SSF50346">
    <property type="entry name" value="PRC-barrel domain"/>
    <property type="match status" value="1"/>
</dbReference>
<dbReference type="PANTHER" id="PTHR33692">
    <property type="entry name" value="RIBOSOME MATURATION FACTOR RIMM"/>
    <property type="match status" value="1"/>
</dbReference>
<evidence type="ECO:0000259" key="6">
    <source>
        <dbReference type="Pfam" id="PF01782"/>
    </source>
</evidence>
<comment type="similarity">
    <text evidence="5">Belongs to the RimM family.</text>
</comment>
<dbReference type="Gene3D" id="2.40.30.60">
    <property type="entry name" value="RimM"/>
    <property type="match status" value="1"/>
</dbReference>
<dbReference type="NCBIfam" id="TIGR02273">
    <property type="entry name" value="16S_RimM"/>
    <property type="match status" value="1"/>
</dbReference>
<proteinExistence type="inferred from homology"/>
<dbReference type="GO" id="GO:0042274">
    <property type="term" value="P:ribosomal small subunit biogenesis"/>
    <property type="evidence" value="ECO:0007669"/>
    <property type="project" value="UniProtKB-UniRule"/>
</dbReference>
<dbReference type="EMBL" id="GL379633">
    <property type="protein sequence ID" value="EFL91451.1"/>
    <property type="molecule type" value="Genomic_DNA"/>
</dbReference>
<keyword evidence="1 5" id="KW-0963">Cytoplasm</keyword>
<sequence>MKKPLDKSSSAQVIMMKRTPDFVVPAQKIVVGKMGSTYGVRGWLRLFSSTEIASNIFDYQPWFIQRAGQWQSIELERWKHHNHDLIIKIKSVDDQGSASQLTNCEIVVDSTQLPVLSTNDYYWKDLIGCQVITTNGYQLGKIIDMMETGSNDVMVVKADLKDAFGIKERLIPYLDKQVVKRVNVDDKRVEVDWEPNF</sequence>
<dbReference type="AlphaFoldDB" id="E0WU65"/>
<comment type="subcellular location">
    <subcellularLocation>
        <location evidence="5">Cytoplasm</location>
    </subcellularLocation>
</comment>
<evidence type="ECO:0000313" key="8">
    <source>
        <dbReference type="EMBL" id="EFL91451.1"/>
    </source>
</evidence>
<dbReference type="Pfam" id="PF01782">
    <property type="entry name" value="RimM"/>
    <property type="match status" value="1"/>
</dbReference>
<dbReference type="InterPro" id="IPR011033">
    <property type="entry name" value="PRC_barrel-like_sf"/>
</dbReference>
<dbReference type="InterPro" id="IPR011961">
    <property type="entry name" value="RimM"/>
</dbReference>
<comment type="function">
    <text evidence="5">An accessory protein needed during the final step in the assembly of 30S ribosomal subunit, possibly for assembly of the head region. Essential for efficient processing of 16S rRNA. May be needed both before and after RbfA during the maturation of 16S rRNA. It has affinity for free ribosomal 30S subunits but not for 70S ribosomes.</text>
</comment>
<evidence type="ECO:0000256" key="5">
    <source>
        <dbReference type="HAMAP-Rule" id="MF_00014"/>
    </source>
</evidence>
<dbReference type="InterPro" id="IPR027275">
    <property type="entry name" value="PRC-brl_dom"/>
</dbReference>
<dbReference type="InterPro" id="IPR036976">
    <property type="entry name" value="RimM_N_sf"/>
</dbReference>
<organism evidence="8 9">
    <name type="scientific">Candidatus Regiella insecticola LSR1</name>
    <dbReference type="NCBI Taxonomy" id="663321"/>
    <lineage>
        <taxon>Bacteria</taxon>
        <taxon>Pseudomonadati</taxon>
        <taxon>Pseudomonadota</taxon>
        <taxon>Gammaproteobacteria</taxon>
        <taxon>Enterobacterales</taxon>
        <taxon>Enterobacteriaceae</taxon>
        <taxon>aphid secondary symbionts</taxon>
        <taxon>Candidatus Regiella</taxon>
    </lineage>
</organism>
<feature type="domain" description="PRC-barrel" evidence="7">
    <location>
        <begin position="120"/>
        <end position="192"/>
    </location>
</feature>
<dbReference type="Pfam" id="PF05239">
    <property type="entry name" value="PRC"/>
    <property type="match status" value="1"/>
</dbReference>
<comment type="subunit">
    <text evidence="5">Binds ribosomal protein uS19.</text>
</comment>
<dbReference type="HAMAP" id="MF_00014">
    <property type="entry name" value="Ribosome_mat_RimM"/>
    <property type="match status" value="1"/>
</dbReference>
<evidence type="ECO:0000256" key="4">
    <source>
        <dbReference type="ARBA" id="ARBA00023186"/>
    </source>
</evidence>
<dbReference type="InterPro" id="IPR009000">
    <property type="entry name" value="Transl_B-barrel_sf"/>
</dbReference>
<feature type="domain" description="RimM N-terminal" evidence="6">
    <location>
        <begin position="30"/>
        <end position="111"/>
    </location>
</feature>
<dbReference type="Proteomes" id="UP000005726">
    <property type="component" value="Unassembled WGS sequence"/>
</dbReference>
<evidence type="ECO:0000259" key="7">
    <source>
        <dbReference type="Pfam" id="PF05239"/>
    </source>
</evidence>
<dbReference type="InterPro" id="IPR002676">
    <property type="entry name" value="RimM_N"/>
</dbReference>
<gene>
    <name evidence="5 8" type="primary">rimM</name>
    <name evidence="8" type="ORF">REG_1612</name>
</gene>
<dbReference type="GO" id="GO:0006364">
    <property type="term" value="P:rRNA processing"/>
    <property type="evidence" value="ECO:0007669"/>
    <property type="project" value="UniProtKB-UniRule"/>
</dbReference>
<keyword evidence="2 5" id="KW-0690">Ribosome biogenesis</keyword>
<dbReference type="GO" id="GO:0005840">
    <property type="term" value="C:ribosome"/>
    <property type="evidence" value="ECO:0007669"/>
    <property type="project" value="InterPro"/>
</dbReference>
<evidence type="ECO:0000313" key="9">
    <source>
        <dbReference type="Proteomes" id="UP000005726"/>
    </source>
</evidence>
<dbReference type="SUPFAM" id="SSF50447">
    <property type="entry name" value="Translation proteins"/>
    <property type="match status" value="1"/>
</dbReference>
<dbReference type="Gene3D" id="2.30.30.240">
    <property type="entry name" value="PRC-barrel domain"/>
    <property type="match status" value="1"/>
</dbReference>
<dbReference type="eggNOG" id="COG0806">
    <property type="taxonomic scope" value="Bacteria"/>
</dbReference>
<dbReference type="STRING" id="663321.REG_1612"/>